<name>A0AAW2IZL0_SESRA</name>
<accession>A0AAW2IZL0</accession>
<dbReference type="EMBL" id="JACGWJ010000860">
    <property type="protein sequence ID" value="KAL0287601.1"/>
    <property type="molecule type" value="Genomic_DNA"/>
</dbReference>
<feature type="non-terminal residue" evidence="1">
    <location>
        <position position="1"/>
    </location>
</feature>
<reference evidence="1" key="1">
    <citation type="submission" date="2020-06" db="EMBL/GenBank/DDBJ databases">
        <authorList>
            <person name="Li T."/>
            <person name="Hu X."/>
            <person name="Zhang T."/>
            <person name="Song X."/>
            <person name="Zhang H."/>
            <person name="Dai N."/>
            <person name="Sheng W."/>
            <person name="Hou X."/>
            <person name="Wei L."/>
        </authorList>
    </citation>
    <scope>NUCLEOTIDE SEQUENCE</scope>
    <source>
        <strain evidence="1">G02</strain>
        <tissue evidence="1">Leaf</tissue>
    </source>
</reference>
<sequence>YLACVGEAHWIAIKTILKYMRRTKDMFLVYGGAELILEGYGNASFQSQSRFIFKLNDGVVAWKSSKQDTTTDSTMKAKYIAA</sequence>
<dbReference type="AlphaFoldDB" id="A0AAW2IZL0"/>
<evidence type="ECO:0008006" key="2">
    <source>
        <dbReference type="Google" id="ProtNLM"/>
    </source>
</evidence>
<organism evidence="1">
    <name type="scientific">Sesamum radiatum</name>
    <name type="common">Black benniseed</name>
    <dbReference type="NCBI Taxonomy" id="300843"/>
    <lineage>
        <taxon>Eukaryota</taxon>
        <taxon>Viridiplantae</taxon>
        <taxon>Streptophyta</taxon>
        <taxon>Embryophyta</taxon>
        <taxon>Tracheophyta</taxon>
        <taxon>Spermatophyta</taxon>
        <taxon>Magnoliopsida</taxon>
        <taxon>eudicotyledons</taxon>
        <taxon>Gunneridae</taxon>
        <taxon>Pentapetalae</taxon>
        <taxon>asterids</taxon>
        <taxon>lamiids</taxon>
        <taxon>Lamiales</taxon>
        <taxon>Pedaliaceae</taxon>
        <taxon>Sesamum</taxon>
    </lineage>
</organism>
<gene>
    <name evidence="1" type="ORF">Sradi_7120800</name>
</gene>
<evidence type="ECO:0000313" key="1">
    <source>
        <dbReference type="EMBL" id="KAL0287601.1"/>
    </source>
</evidence>
<comment type="caution">
    <text evidence="1">The sequence shown here is derived from an EMBL/GenBank/DDBJ whole genome shotgun (WGS) entry which is preliminary data.</text>
</comment>
<proteinExistence type="predicted"/>
<protein>
    <recommendedName>
        <fullName evidence="2">Retrotransposon protein, putative, Ty1-copia subclass</fullName>
    </recommendedName>
</protein>
<reference evidence="1" key="2">
    <citation type="journal article" date="2024" name="Plant">
        <title>Genomic evolution and insights into agronomic trait innovations of Sesamum species.</title>
        <authorList>
            <person name="Miao H."/>
            <person name="Wang L."/>
            <person name="Qu L."/>
            <person name="Liu H."/>
            <person name="Sun Y."/>
            <person name="Le M."/>
            <person name="Wang Q."/>
            <person name="Wei S."/>
            <person name="Zheng Y."/>
            <person name="Lin W."/>
            <person name="Duan Y."/>
            <person name="Cao H."/>
            <person name="Xiong S."/>
            <person name="Wang X."/>
            <person name="Wei L."/>
            <person name="Li C."/>
            <person name="Ma Q."/>
            <person name="Ju M."/>
            <person name="Zhao R."/>
            <person name="Li G."/>
            <person name="Mu C."/>
            <person name="Tian Q."/>
            <person name="Mei H."/>
            <person name="Zhang T."/>
            <person name="Gao T."/>
            <person name="Zhang H."/>
        </authorList>
    </citation>
    <scope>NUCLEOTIDE SEQUENCE</scope>
    <source>
        <strain evidence="1">G02</strain>
    </source>
</reference>